<dbReference type="GO" id="GO:0006139">
    <property type="term" value="P:nucleobase-containing compound metabolic process"/>
    <property type="evidence" value="ECO:0007669"/>
    <property type="project" value="InterPro"/>
</dbReference>
<keyword evidence="3 4" id="KW-0418">Kinase</keyword>
<dbReference type="InterPro" id="IPR000850">
    <property type="entry name" value="Adenylat/UMP-CMP_kin"/>
</dbReference>
<comment type="caution">
    <text evidence="5">The sequence shown here is derived from an EMBL/GenBank/DDBJ whole genome shotgun (WGS) entry which is preliminary data.</text>
</comment>
<dbReference type="PANTHER" id="PTHR23359">
    <property type="entry name" value="NUCLEOTIDE KINASE"/>
    <property type="match status" value="1"/>
</dbReference>
<gene>
    <name evidence="5" type="ORF">FVE85_9045</name>
</gene>
<dbReference type="Pfam" id="PF00406">
    <property type="entry name" value="ADK"/>
    <property type="match status" value="1"/>
</dbReference>
<evidence type="ECO:0000256" key="2">
    <source>
        <dbReference type="ARBA" id="ARBA00022741"/>
    </source>
</evidence>
<dbReference type="Proteomes" id="UP000324585">
    <property type="component" value="Unassembled WGS sequence"/>
</dbReference>
<dbReference type="EMBL" id="VRMN01000008">
    <property type="protein sequence ID" value="KAA8492773.1"/>
    <property type="molecule type" value="Genomic_DNA"/>
</dbReference>
<dbReference type="OrthoDB" id="248923at2759"/>
<dbReference type="Gene3D" id="3.40.50.300">
    <property type="entry name" value="P-loop containing nucleotide triphosphate hydrolases"/>
    <property type="match status" value="1"/>
</dbReference>
<dbReference type="SUPFAM" id="SSF52540">
    <property type="entry name" value="P-loop containing nucleoside triphosphate hydrolases"/>
    <property type="match status" value="1"/>
</dbReference>
<evidence type="ECO:0000256" key="3">
    <source>
        <dbReference type="ARBA" id="ARBA00022777"/>
    </source>
</evidence>
<evidence type="ECO:0000256" key="1">
    <source>
        <dbReference type="ARBA" id="ARBA00022679"/>
    </source>
</evidence>
<keyword evidence="2" id="KW-0547">Nucleotide-binding</keyword>
<evidence type="ECO:0000256" key="4">
    <source>
        <dbReference type="RuleBase" id="RU003330"/>
    </source>
</evidence>
<dbReference type="InterPro" id="IPR033690">
    <property type="entry name" value="Adenylat_kinase_CS"/>
</dbReference>
<name>A0A5J4YPW7_PORPP</name>
<organism evidence="5 6">
    <name type="scientific">Porphyridium purpureum</name>
    <name type="common">Red alga</name>
    <name type="synonym">Porphyridium cruentum</name>
    <dbReference type="NCBI Taxonomy" id="35688"/>
    <lineage>
        <taxon>Eukaryota</taxon>
        <taxon>Rhodophyta</taxon>
        <taxon>Bangiophyceae</taxon>
        <taxon>Porphyridiales</taxon>
        <taxon>Porphyridiaceae</taxon>
        <taxon>Porphyridium</taxon>
    </lineage>
</organism>
<dbReference type="GO" id="GO:0019205">
    <property type="term" value="F:nucleobase-containing compound kinase activity"/>
    <property type="evidence" value="ECO:0007669"/>
    <property type="project" value="InterPro"/>
</dbReference>
<dbReference type="InterPro" id="IPR027417">
    <property type="entry name" value="P-loop_NTPase"/>
</dbReference>
<dbReference type="PROSITE" id="PS00113">
    <property type="entry name" value="ADENYLATE_KINASE"/>
    <property type="match status" value="1"/>
</dbReference>
<accession>A0A5J4YPW7</accession>
<proteinExistence type="inferred from homology"/>
<reference evidence="6" key="1">
    <citation type="journal article" date="2019" name="Nat. Commun.">
        <title>Expansion of phycobilisome linker gene families in mesophilic red algae.</title>
        <authorList>
            <person name="Lee J."/>
            <person name="Kim D."/>
            <person name="Bhattacharya D."/>
            <person name="Yoon H.S."/>
        </authorList>
    </citation>
    <scope>NUCLEOTIDE SEQUENCE [LARGE SCALE GENOMIC DNA]</scope>
    <source>
        <strain evidence="6">CCMP 1328</strain>
    </source>
</reference>
<sequence>MAARPDADVQMEEQPDLQLAAQVQGAPQTETELSTEEVFNNVWNKLEKEYRSQNQYMTLPSEIIWLNGAPGSGKSTNTPFILRARGLDARPIIMSSLLQAEEFRERIDRGEMIPDSEVLERLLRALLDPRLRKGVLVDGFPRTTAQVETLTMLYDKMKELRSTCDSNLLVHYPKPRFLIAILYVSEEESVHRQIARGSAAQKHNLRVKEIQGGTLAPNQAETERKTDQDVALCRKRYRIFRAHRDTLLRLQDKFPFAVIDAEKPLEVVQNAILEQFQYQSSQELRADTYDIIQNVPLASKVSSNARGALVERLDMYQAERPDMFKRAIIFINKVMVPQMQRHAFAGEAVVKVSEDRIRMDQLFIDMVLDVLSERGYMCHHDRKLSYTPTSIDRTTLRILTEERVEHLFYVKFPAVALRH</sequence>
<protein>
    <submittedName>
        <fullName evidence="5">Adenylate kinase</fullName>
    </submittedName>
</protein>
<keyword evidence="6" id="KW-1185">Reference proteome</keyword>
<dbReference type="GO" id="GO:0005524">
    <property type="term" value="F:ATP binding"/>
    <property type="evidence" value="ECO:0007669"/>
    <property type="project" value="InterPro"/>
</dbReference>
<evidence type="ECO:0000313" key="5">
    <source>
        <dbReference type="EMBL" id="KAA8492773.1"/>
    </source>
</evidence>
<dbReference type="PRINTS" id="PR00094">
    <property type="entry name" value="ADENYLTKNASE"/>
</dbReference>
<keyword evidence="1 4" id="KW-0808">Transferase</keyword>
<dbReference type="AlphaFoldDB" id="A0A5J4YPW7"/>
<dbReference type="OMA" id="LIFNQAW"/>
<evidence type="ECO:0000313" key="6">
    <source>
        <dbReference type="Proteomes" id="UP000324585"/>
    </source>
</evidence>
<comment type="similarity">
    <text evidence="4">Belongs to the adenylate kinase family.</text>
</comment>